<evidence type="ECO:0000313" key="1">
    <source>
        <dbReference type="EMBL" id="MFC6198427.1"/>
    </source>
</evidence>
<dbReference type="InterPro" id="IPR010287">
    <property type="entry name" value="DUF892_YciF-like"/>
</dbReference>
<comment type="caution">
    <text evidence="1">The sequence shown here is derived from an EMBL/GenBank/DDBJ whole genome shotgun (WGS) entry which is preliminary data.</text>
</comment>
<dbReference type="RefSeq" id="WP_377378627.1">
    <property type="nucleotide sequence ID" value="NZ_JBHSSW010000012.1"/>
</dbReference>
<proteinExistence type="predicted"/>
<dbReference type="InterPro" id="IPR012347">
    <property type="entry name" value="Ferritin-like"/>
</dbReference>
<reference evidence="2" key="1">
    <citation type="journal article" date="2019" name="Int. J. Syst. Evol. Microbiol.">
        <title>The Global Catalogue of Microorganisms (GCM) 10K type strain sequencing project: providing services to taxonomists for standard genome sequencing and annotation.</title>
        <authorList>
            <consortium name="The Broad Institute Genomics Platform"/>
            <consortium name="The Broad Institute Genome Sequencing Center for Infectious Disease"/>
            <person name="Wu L."/>
            <person name="Ma J."/>
        </authorList>
    </citation>
    <scope>NUCLEOTIDE SEQUENCE [LARGE SCALE GENOMIC DNA]</scope>
    <source>
        <strain evidence="2">CGMCC-1.15741</strain>
    </source>
</reference>
<dbReference type="Pfam" id="PF05974">
    <property type="entry name" value="DUF892"/>
    <property type="match status" value="1"/>
</dbReference>
<dbReference type="Gene3D" id="1.20.1260.10">
    <property type="match status" value="1"/>
</dbReference>
<dbReference type="Proteomes" id="UP001596303">
    <property type="component" value="Unassembled WGS sequence"/>
</dbReference>
<protein>
    <submittedName>
        <fullName evidence="1">Ferritin-like domain-containing protein</fullName>
    </submittedName>
</protein>
<sequence>MTISNLTDVYIDQLQDVYSANNQAIKVTEKLAEKAHNEELKEALERGAKGIREGRDVIEGILKEHDADPKGEFCFGMEGVVKEARKHALDAEIKDDDARDAVIITQYQRMAHYGIAGYGCLTAFARRLGLMSDARKIQECLDETYGGDRLMTSIAMGEVNKKAAA</sequence>
<dbReference type="SUPFAM" id="SSF47240">
    <property type="entry name" value="Ferritin-like"/>
    <property type="match status" value="1"/>
</dbReference>
<dbReference type="InterPro" id="IPR047114">
    <property type="entry name" value="YciF"/>
</dbReference>
<dbReference type="EMBL" id="JBHSSW010000012">
    <property type="protein sequence ID" value="MFC6198427.1"/>
    <property type="molecule type" value="Genomic_DNA"/>
</dbReference>
<organism evidence="1 2">
    <name type="scientific">Ponticaulis profundi</name>
    <dbReference type="NCBI Taxonomy" id="2665222"/>
    <lineage>
        <taxon>Bacteria</taxon>
        <taxon>Pseudomonadati</taxon>
        <taxon>Pseudomonadota</taxon>
        <taxon>Alphaproteobacteria</taxon>
        <taxon>Hyphomonadales</taxon>
        <taxon>Hyphomonadaceae</taxon>
        <taxon>Ponticaulis</taxon>
    </lineage>
</organism>
<name>A0ABW1SAX5_9PROT</name>
<dbReference type="PANTHER" id="PTHR30565:SF9">
    <property type="entry name" value="PROTEIN YCIF"/>
    <property type="match status" value="1"/>
</dbReference>
<evidence type="ECO:0000313" key="2">
    <source>
        <dbReference type="Proteomes" id="UP001596303"/>
    </source>
</evidence>
<accession>A0ABW1SAX5</accession>
<dbReference type="PANTHER" id="PTHR30565">
    <property type="entry name" value="PROTEIN YCIF"/>
    <property type="match status" value="1"/>
</dbReference>
<keyword evidence="2" id="KW-1185">Reference proteome</keyword>
<gene>
    <name evidence="1" type="ORF">ACFQDM_10065</name>
</gene>
<dbReference type="InterPro" id="IPR009078">
    <property type="entry name" value="Ferritin-like_SF"/>
</dbReference>